<dbReference type="AlphaFoldDB" id="A0A2S4JL50"/>
<dbReference type="SUPFAM" id="SSF55729">
    <property type="entry name" value="Acyl-CoA N-acyltransferases (Nat)"/>
    <property type="match status" value="1"/>
</dbReference>
<gene>
    <name evidence="2" type="ORF">AU468_09790</name>
</gene>
<reference evidence="3" key="1">
    <citation type="submission" date="2015-12" db="EMBL/GenBank/DDBJ databases">
        <authorList>
            <person name="Lodha T.D."/>
            <person name="Chintalapati S."/>
            <person name="Chintalapati V.R."/>
            <person name="Sravanthi T."/>
        </authorList>
    </citation>
    <scope>NUCLEOTIDE SEQUENCE [LARGE SCALE GENOMIC DNA]</scope>
    <source>
        <strain evidence="3">JC133</strain>
    </source>
</reference>
<dbReference type="InterPro" id="IPR027365">
    <property type="entry name" value="GNAT_acetyltra_YdfB-like"/>
</dbReference>
<dbReference type="PROSITE" id="PS51186">
    <property type="entry name" value="GNAT"/>
    <property type="match status" value="1"/>
</dbReference>
<dbReference type="InterPro" id="IPR000182">
    <property type="entry name" value="GNAT_dom"/>
</dbReference>
<keyword evidence="3" id="KW-1185">Reference proteome</keyword>
<evidence type="ECO:0000313" key="2">
    <source>
        <dbReference type="EMBL" id="POR00258.1"/>
    </source>
</evidence>
<organism evidence="2 3">
    <name type="scientific">Alkalispirochaeta sphaeroplastigenens</name>
    <dbReference type="NCBI Taxonomy" id="1187066"/>
    <lineage>
        <taxon>Bacteria</taxon>
        <taxon>Pseudomonadati</taxon>
        <taxon>Spirochaetota</taxon>
        <taxon>Spirochaetia</taxon>
        <taxon>Spirochaetales</taxon>
        <taxon>Spirochaetaceae</taxon>
        <taxon>Alkalispirochaeta</taxon>
    </lineage>
</organism>
<accession>A0A2S4JL50</accession>
<proteinExistence type="predicted"/>
<protein>
    <recommendedName>
        <fullName evidence="1">N-acetyltransferase domain-containing protein</fullName>
    </recommendedName>
</protein>
<dbReference type="InterPro" id="IPR016181">
    <property type="entry name" value="Acyl_CoA_acyltransferase"/>
</dbReference>
<dbReference type="OrthoDB" id="1120671at2"/>
<dbReference type="EMBL" id="LPWH01000078">
    <property type="protein sequence ID" value="POR00258.1"/>
    <property type="molecule type" value="Genomic_DNA"/>
</dbReference>
<dbReference type="GO" id="GO:0016747">
    <property type="term" value="F:acyltransferase activity, transferring groups other than amino-acyl groups"/>
    <property type="evidence" value="ECO:0007669"/>
    <property type="project" value="InterPro"/>
</dbReference>
<dbReference type="Pfam" id="PF12746">
    <property type="entry name" value="GNAT_acetyltran"/>
    <property type="match status" value="1"/>
</dbReference>
<dbReference type="Proteomes" id="UP000237350">
    <property type="component" value="Unassembled WGS sequence"/>
</dbReference>
<name>A0A2S4JL50_9SPIO</name>
<evidence type="ECO:0000313" key="3">
    <source>
        <dbReference type="Proteomes" id="UP000237350"/>
    </source>
</evidence>
<sequence length="271" mass="30268">MIQLKESEFSSVDSLLDEVPYNVLLAKAVVNGSARGAIWVDCVSKPQACYVRHQYGMAYLVGYTMDKGFRSALMLYLANHDGERVTPEYLQVYPGCWTDVLDPLVSDGALRLWDRSNFRFVPDVERDAASPASKNCVLRADRSSIETFRGAVIPGNFWKSLDCFLIHGVAYRHCLAKNPEITTALAFSAYRDEFNLELGIETAPKFRGQGYARLACITLIQHCLDAGLTPIWSCRTQNEASYRLAVSLGFREIARHPYYELSSAQNKGGTG</sequence>
<comment type="caution">
    <text evidence="2">The sequence shown here is derived from an EMBL/GenBank/DDBJ whole genome shotgun (WGS) entry which is preliminary data.</text>
</comment>
<dbReference type="Gene3D" id="3.40.630.30">
    <property type="match status" value="1"/>
</dbReference>
<feature type="domain" description="N-acetyltransferase" evidence="1">
    <location>
        <begin position="132"/>
        <end position="268"/>
    </location>
</feature>
<dbReference type="RefSeq" id="WP_103680576.1">
    <property type="nucleotide sequence ID" value="NZ_LPWH01000078.1"/>
</dbReference>
<evidence type="ECO:0000259" key="1">
    <source>
        <dbReference type="PROSITE" id="PS51186"/>
    </source>
</evidence>